<name>A0A673CDF1_9TELE</name>
<keyword evidence="2" id="KW-1185">Reference proteome</keyword>
<dbReference type="Gene3D" id="1.10.287.210">
    <property type="match status" value="1"/>
</dbReference>
<evidence type="ECO:0000313" key="1">
    <source>
        <dbReference type="Ensembl" id="ENSSORP00005051334.1"/>
    </source>
</evidence>
<reference evidence="1" key="1">
    <citation type="submission" date="2019-06" db="EMBL/GenBank/DDBJ databases">
        <authorList>
            <consortium name="Wellcome Sanger Institute Data Sharing"/>
        </authorList>
    </citation>
    <scope>NUCLEOTIDE SEQUENCE [LARGE SCALE GENOMIC DNA]</scope>
</reference>
<proteinExistence type="predicted"/>
<dbReference type="InParanoid" id="A0A673CDF1"/>
<dbReference type="Ensembl" id="ENSSORT00005052559.1">
    <property type="protein sequence ID" value="ENSSORP00005051334.1"/>
    <property type="gene ID" value="ENSSORG00005023196.1"/>
</dbReference>
<organism evidence="1 2">
    <name type="scientific">Sphaeramia orbicularis</name>
    <name type="common">orbiculate cardinalfish</name>
    <dbReference type="NCBI Taxonomy" id="375764"/>
    <lineage>
        <taxon>Eukaryota</taxon>
        <taxon>Metazoa</taxon>
        <taxon>Chordata</taxon>
        <taxon>Craniata</taxon>
        <taxon>Vertebrata</taxon>
        <taxon>Euteleostomi</taxon>
        <taxon>Actinopterygii</taxon>
        <taxon>Neopterygii</taxon>
        <taxon>Teleostei</taxon>
        <taxon>Neoteleostei</taxon>
        <taxon>Acanthomorphata</taxon>
        <taxon>Gobiaria</taxon>
        <taxon>Kurtiformes</taxon>
        <taxon>Apogonoidei</taxon>
        <taxon>Apogonidae</taxon>
        <taxon>Apogoninae</taxon>
        <taxon>Sphaeramia</taxon>
    </lineage>
</organism>
<accession>A0A673CDF1</accession>
<protein>
    <submittedName>
        <fullName evidence="1">Uncharacterized protein</fullName>
    </submittedName>
</protein>
<reference evidence="1" key="3">
    <citation type="submission" date="2025-09" db="UniProtKB">
        <authorList>
            <consortium name="Ensembl"/>
        </authorList>
    </citation>
    <scope>IDENTIFICATION</scope>
</reference>
<dbReference type="SUPFAM" id="SSF58069">
    <property type="entry name" value="Virus ectodomain"/>
    <property type="match status" value="1"/>
</dbReference>
<dbReference type="AlphaFoldDB" id="A0A673CDF1"/>
<evidence type="ECO:0000313" key="2">
    <source>
        <dbReference type="Proteomes" id="UP000472271"/>
    </source>
</evidence>
<dbReference type="Proteomes" id="UP000472271">
    <property type="component" value="Chromosome 12"/>
</dbReference>
<reference evidence="1" key="2">
    <citation type="submission" date="2025-08" db="UniProtKB">
        <authorList>
            <consortium name="Ensembl"/>
        </authorList>
    </citation>
    <scope>IDENTIFICATION</scope>
</reference>
<sequence length="106" mass="11540">MWGLPKLAHYIDDIAVDLEDANTEALSLLSNVAKNHRAVLTKHEIVLDYLFAAEGGMCAALNLTGSQCCVLAPDPYDNITKQVSTWKRPADGVTAGQIEIFTSIHE</sequence>